<gene>
    <name evidence="1" type="ORF">LCGC14_1681890</name>
</gene>
<comment type="caution">
    <text evidence="1">The sequence shown here is derived from an EMBL/GenBank/DDBJ whole genome shotgun (WGS) entry which is preliminary data.</text>
</comment>
<evidence type="ECO:0000313" key="1">
    <source>
        <dbReference type="EMBL" id="KKM16829.1"/>
    </source>
</evidence>
<proteinExistence type="predicted"/>
<organism evidence="1">
    <name type="scientific">marine sediment metagenome</name>
    <dbReference type="NCBI Taxonomy" id="412755"/>
    <lineage>
        <taxon>unclassified sequences</taxon>
        <taxon>metagenomes</taxon>
        <taxon>ecological metagenomes</taxon>
    </lineage>
</organism>
<protein>
    <submittedName>
        <fullName evidence="1">Uncharacterized protein</fullName>
    </submittedName>
</protein>
<dbReference type="EMBL" id="LAZR01014590">
    <property type="protein sequence ID" value="KKM16829.1"/>
    <property type="molecule type" value="Genomic_DNA"/>
</dbReference>
<reference evidence="1" key="1">
    <citation type="journal article" date="2015" name="Nature">
        <title>Complex archaea that bridge the gap between prokaryotes and eukaryotes.</title>
        <authorList>
            <person name="Spang A."/>
            <person name="Saw J.H."/>
            <person name="Jorgensen S.L."/>
            <person name="Zaremba-Niedzwiedzka K."/>
            <person name="Martijn J."/>
            <person name="Lind A.E."/>
            <person name="van Eijk R."/>
            <person name="Schleper C."/>
            <person name="Guy L."/>
            <person name="Ettema T.J."/>
        </authorList>
    </citation>
    <scope>NUCLEOTIDE SEQUENCE</scope>
</reference>
<sequence>MAYVPGNLALLNSVNGFGLYRYDTPDGITTVDTAGYFNNTDDTLNLAPGDLIHVISWNTTVRTGTIADVSLVVVTTVDSENVVNVSTDIFEKGIYSSAD</sequence>
<dbReference type="AlphaFoldDB" id="A0A0F9IAS7"/>
<accession>A0A0F9IAS7</accession>
<name>A0A0F9IAS7_9ZZZZ</name>